<dbReference type="InterPro" id="IPR002935">
    <property type="entry name" value="SAM_O-MeTrfase"/>
</dbReference>
<comment type="caution">
    <text evidence="6">The sequence shown here is derived from an EMBL/GenBank/DDBJ whole genome shotgun (WGS) entry which is preliminary data.</text>
</comment>
<keyword evidence="2" id="KW-0808">Transferase</keyword>
<dbReference type="GO" id="GO:0008757">
    <property type="term" value="F:S-adenosylmethionine-dependent methyltransferase activity"/>
    <property type="evidence" value="ECO:0007669"/>
    <property type="project" value="TreeGrafter"/>
</dbReference>
<accession>A0A8J5XKC0</accession>
<evidence type="ECO:0000313" key="6">
    <source>
        <dbReference type="EMBL" id="KAG8466032.1"/>
    </source>
</evidence>
<dbReference type="PANTHER" id="PTHR10509">
    <property type="entry name" value="O-METHYLTRANSFERASE-RELATED"/>
    <property type="match status" value="1"/>
</dbReference>
<evidence type="ECO:0000256" key="3">
    <source>
        <dbReference type="ARBA" id="ARBA00022691"/>
    </source>
</evidence>
<dbReference type="InterPro" id="IPR050362">
    <property type="entry name" value="Cation-dep_OMT"/>
</dbReference>
<dbReference type="CDD" id="cd02440">
    <property type="entry name" value="AdoMet_MTases"/>
    <property type="match status" value="1"/>
</dbReference>
<proteinExistence type="inferred from homology"/>
<evidence type="ECO:0000256" key="5">
    <source>
        <dbReference type="SAM" id="SignalP"/>
    </source>
</evidence>
<name>A0A8J5XKC0_DIALT</name>
<dbReference type="Pfam" id="PF01596">
    <property type="entry name" value="Methyltransf_3"/>
    <property type="match status" value="1"/>
</dbReference>
<evidence type="ECO:0000256" key="2">
    <source>
        <dbReference type="ARBA" id="ARBA00022679"/>
    </source>
</evidence>
<keyword evidence="1" id="KW-0489">Methyltransferase</keyword>
<dbReference type="GO" id="GO:0032259">
    <property type="term" value="P:methylation"/>
    <property type="evidence" value="ECO:0007669"/>
    <property type="project" value="UniProtKB-KW"/>
</dbReference>
<dbReference type="OMA" id="WERADAY"/>
<keyword evidence="5" id="KW-0732">Signal</keyword>
<comment type="similarity">
    <text evidence="4">Belongs to the class I-like SAM-binding methyltransferase superfamily. Cation-dependent O-methyltransferase family.</text>
</comment>
<reference evidence="6" key="1">
    <citation type="submission" date="2021-05" db="EMBL/GenBank/DDBJ databases">
        <title>The genome of the haptophyte Pavlova lutheri (Diacronema luteri, Pavlovales) - a model for lipid biosynthesis in eukaryotic algae.</title>
        <authorList>
            <person name="Hulatt C.J."/>
            <person name="Posewitz M.C."/>
        </authorList>
    </citation>
    <scope>NUCLEOTIDE SEQUENCE</scope>
    <source>
        <strain evidence="6">NIVA-4/92</strain>
    </source>
</reference>
<protein>
    <submittedName>
        <fullName evidence="6">Uncharacterized protein</fullName>
    </submittedName>
</protein>
<dbReference type="InterPro" id="IPR029063">
    <property type="entry name" value="SAM-dependent_MTases_sf"/>
</dbReference>
<feature type="chain" id="PRO_5035171654" evidence="5">
    <location>
        <begin position="28"/>
        <end position="409"/>
    </location>
</feature>
<dbReference type="EMBL" id="JAGTXO010000009">
    <property type="protein sequence ID" value="KAG8466032.1"/>
    <property type="molecule type" value="Genomic_DNA"/>
</dbReference>
<dbReference type="PANTHER" id="PTHR10509:SF14">
    <property type="entry name" value="CAFFEOYL-COA O-METHYLTRANSFERASE 3-RELATED"/>
    <property type="match status" value="1"/>
</dbReference>
<keyword evidence="7" id="KW-1185">Reference proteome</keyword>
<evidence type="ECO:0000313" key="7">
    <source>
        <dbReference type="Proteomes" id="UP000751190"/>
    </source>
</evidence>
<dbReference type="SUPFAM" id="SSF53335">
    <property type="entry name" value="S-adenosyl-L-methionine-dependent methyltransferases"/>
    <property type="match status" value="1"/>
</dbReference>
<evidence type="ECO:0000256" key="4">
    <source>
        <dbReference type="ARBA" id="ARBA00023453"/>
    </source>
</evidence>
<feature type="signal peptide" evidence="5">
    <location>
        <begin position="1"/>
        <end position="27"/>
    </location>
</feature>
<sequence>MARVAPCAWRLAASLAALLAVGGAASAAPRAPSPAHAARARPLASDNFIVRLGKSERQKSIDSWEIGDAWRPGKPNAWTKVPKDLVELHAQVIVPVTAAEPPRDGPPTYATTDALHDGPFKVVPLVGAMMRTLTLADLALELSSPEPPVLKALRQADVRALAMSEATNGVPEEVGRMLTALCLATGATRVLDVGTFSGYSAISCALGMPEGGKVTCCEPNPRYAAMARQNIALAAGETCAQLELMEVSGTELFRRVRARGEDGAFDVVFVDADPPGYEHYFEQAYALLKPGGLLILHDTLWPEDRDLQFGDHPAMRALNARVARDRRWSTLLMPFSFGLTFSIKAICTPEPPPPQPAQLRGSGAGGCDPSVPPALEDAAAHRASCDAYIGWLSARRAEVVRELAELQAA</sequence>
<gene>
    <name evidence="6" type="ORF">KFE25_005602</name>
</gene>
<dbReference type="OrthoDB" id="10251242at2759"/>
<keyword evidence="3" id="KW-0949">S-adenosyl-L-methionine</keyword>
<dbReference type="Proteomes" id="UP000751190">
    <property type="component" value="Unassembled WGS sequence"/>
</dbReference>
<evidence type="ECO:0000256" key="1">
    <source>
        <dbReference type="ARBA" id="ARBA00022603"/>
    </source>
</evidence>
<dbReference type="Gene3D" id="3.40.50.150">
    <property type="entry name" value="Vaccinia Virus protein VP39"/>
    <property type="match status" value="1"/>
</dbReference>
<dbReference type="PROSITE" id="PS51682">
    <property type="entry name" value="SAM_OMT_I"/>
    <property type="match status" value="1"/>
</dbReference>
<dbReference type="AlphaFoldDB" id="A0A8J5XKC0"/>
<dbReference type="GO" id="GO:0008171">
    <property type="term" value="F:O-methyltransferase activity"/>
    <property type="evidence" value="ECO:0007669"/>
    <property type="project" value="InterPro"/>
</dbReference>
<organism evidence="6 7">
    <name type="scientific">Diacronema lutheri</name>
    <name type="common">Unicellular marine alga</name>
    <name type="synonym">Monochrysis lutheri</name>
    <dbReference type="NCBI Taxonomy" id="2081491"/>
    <lineage>
        <taxon>Eukaryota</taxon>
        <taxon>Haptista</taxon>
        <taxon>Haptophyta</taxon>
        <taxon>Pavlovophyceae</taxon>
        <taxon>Pavlovales</taxon>
        <taxon>Pavlovaceae</taxon>
        <taxon>Diacronema</taxon>
    </lineage>
</organism>